<dbReference type="InterPro" id="IPR011989">
    <property type="entry name" value="ARM-like"/>
</dbReference>
<comment type="similarity">
    <text evidence="1">Belongs to the Mo25 family.</text>
</comment>
<protein>
    <recommendedName>
        <fullName evidence="4">MO25-like protein At5g47540</fullName>
    </recommendedName>
</protein>
<dbReference type="SUPFAM" id="SSF48371">
    <property type="entry name" value="ARM repeat"/>
    <property type="match status" value="1"/>
</dbReference>
<evidence type="ECO:0000256" key="1">
    <source>
        <dbReference type="ARBA" id="ARBA00011012"/>
    </source>
</evidence>
<dbReference type="EMBL" id="OZ021736">
    <property type="protein sequence ID" value="CAK9316151.1"/>
    <property type="molecule type" value="Genomic_DNA"/>
</dbReference>
<dbReference type="PANTHER" id="PTHR10182:SF34">
    <property type="entry name" value="MO25-LIKE PROTEIN"/>
    <property type="match status" value="1"/>
</dbReference>
<accession>A0ABP0Y9C2</accession>
<evidence type="ECO:0008006" key="4">
    <source>
        <dbReference type="Google" id="ProtNLM"/>
    </source>
</evidence>
<evidence type="ECO:0000313" key="2">
    <source>
        <dbReference type="EMBL" id="CAK9316151.1"/>
    </source>
</evidence>
<dbReference type="Proteomes" id="UP001642487">
    <property type="component" value="Chromosome 2"/>
</dbReference>
<keyword evidence="3" id="KW-1185">Reference proteome</keyword>
<sequence length="351" mass="40632">MKGLFKPKTRSPVELVRYAHELLLFIDRNEEVREQKRAEKISELNKTISQMRTVLYGNAEAEPSPDACSQLTQEFFKENTFRLFIACIPKLNSGLRQCATHVLANLQRQQVKSRIIASEYLENNMDIMDILIPGYEDSDIALTYGAIARECIRHQCVARYVLESEHMKKFFDYIQNPIFYVASDASATFRKLLTRHKSTVAGFLTKNYDWFFEEYNMRLLESANYITKRHAVKLLGDILLDNCNAVVMVQYVSSLDNMRILMNLLRDPNKSIQRDGFDVFKLFVANKNKPPEITSVLVANRTKLLRFLDDLKPDKVNERFEEDKIQVIREISILDSSDPSSSETENGEVEC</sequence>
<dbReference type="InterPro" id="IPR013878">
    <property type="entry name" value="Mo25"/>
</dbReference>
<reference evidence="2 3" key="1">
    <citation type="submission" date="2024-03" db="EMBL/GenBank/DDBJ databases">
        <authorList>
            <person name="Gkanogiannis A."/>
            <person name="Becerra Lopez-Lavalle L."/>
        </authorList>
    </citation>
    <scope>NUCLEOTIDE SEQUENCE [LARGE SCALE GENOMIC DNA]</scope>
</reference>
<proteinExistence type="inferred from homology"/>
<gene>
    <name evidence="2" type="ORF">CITCOLO1_LOCUS8002</name>
</gene>
<dbReference type="InterPro" id="IPR016024">
    <property type="entry name" value="ARM-type_fold"/>
</dbReference>
<dbReference type="Pfam" id="PF08569">
    <property type="entry name" value="Mo25"/>
    <property type="match status" value="1"/>
</dbReference>
<organism evidence="2 3">
    <name type="scientific">Citrullus colocynthis</name>
    <name type="common">colocynth</name>
    <dbReference type="NCBI Taxonomy" id="252529"/>
    <lineage>
        <taxon>Eukaryota</taxon>
        <taxon>Viridiplantae</taxon>
        <taxon>Streptophyta</taxon>
        <taxon>Embryophyta</taxon>
        <taxon>Tracheophyta</taxon>
        <taxon>Spermatophyta</taxon>
        <taxon>Magnoliopsida</taxon>
        <taxon>eudicotyledons</taxon>
        <taxon>Gunneridae</taxon>
        <taxon>Pentapetalae</taxon>
        <taxon>rosids</taxon>
        <taxon>fabids</taxon>
        <taxon>Cucurbitales</taxon>
        <taxon>Cucurbitaceae</taxon>
        <taxon>Benincaseae</taxon>
        <taxon>Citrullus</taxon>
    </lineage>
</organism>
<evidence type="ECO:0000313" key="3">
    <source>
        <dbReference type="Proteomes" id="UP001642487"/>
    </source>
</evidence>
<dbReference type="PANTHER" id="PTHR10182">
    <property type="entry name" value="CALCIUM-BINDING PROTEIN 39-RELATED"/>
    <property type="match status" value="1"/>
</dbReference>
<dbReference type="Gene3D" id="1.25.10.10">
    <property type="entry name" value="Leucine-rich Repeat Variant"/>
    <property type="match status" value="1"/>
</dbReference>
<name>A0ABP0Y9C2_9ROSI</name>